<keyword evidence="16" id="KW-0675">Receptor</keyword>
<dbReference type="InterPro" id="IPR011009">
    <property type="entry name" value="Kinase-like_dom_sf"/>
</dbReference>
<dbReference type="PROSITE" id="PS50011">
    <property type="entry name" value="PROTEIN_KINASE_DOM"/>
    <property type="match status" value="1"/>
</dbReference>
<evidence type="ECO:0000256" key="20">
    <source>
        <dbReference type="PROSITE-ProRule" id="PRU10141"/>
    </source>
</evidence>
<evidence type="ECO:0000256" key="3">
    <source>
        <dbReference type="ARBA" id="ARBA00012513"/>
    </source>
</evidence>
<name>A0A4S4EX94_CAMSN</name>
<keyword evidence="24" id="KW-1185">Reference proteome</keyword>
<evidence type="ECO:0000256" key="10">
    <source>
        <dbReference type="ARBA" id="ARBA00022737"/>
    </source>
</evidence>
<dbReference type="PRINTS" id="PR00019">
    <property type="entry name" value="LEURICHRPT"/>
</dbReference>
<dbReference type="FunFam" id="3.30.200.20:FF:000309">
    <property type="entry name" value="Leucine-rich repeat receptor protein kinase MSP1"/>
    <property type="match status" value="1"/>
</dbReference>
<evidence type="ECO:0000256" key="19">
    <source>
        <dbReference type="ARBA" id="ARBA00048679"/>
    </source>
</evidence>
<dbReference type="SUPFAM" id="SSF52047">
    <property type="entry name" value="RNI-like"/>
    <property type="match status" value="1"/>
</dbReference>
<keyword evidence="9" id="KW-0732">Signal</keyword>
<gene>
    <name evidence="23" type="ORF">TEA_021429</name>
</gene>
<dbReference type="GO" id="GO:0004674">
    <property type="term" value="F:protein serine/threonine kinase activity"/>
    <property type="evidence" value="ECO:0007669"/>
    <property type="project" value="UniProtKB-KW"/>
</dbReference>
<evidence type="ECO:0000256" key="8">
    <source>
        <dbReference type="ARBA" id="ARBA00022692"/>
    </source>
</evidence>
<dbReference type="EMBL" id="SDRB02001510">
    <property type="protein sequence ID" value="THG21194.1"/>
    <property type="molecule type" value="Genomic_DNA"/>
</dbReference>
<dbReference type="SMART" id="SM00369">
    <property type="entry name" value="LRR_TYP"/>
    <property type="match status" value="6"/>
</dbReference>
<dbReference type="FunFam" id="3.80.10.10:FF:000400">
    <property type="entry name" value="Nuclear pore complex protein NUP107"/>
    <property type="match status" value="1"/>
</dbReference>
<evidence type="ECO:0000256" key="4">
    <source>
        <dbReference type="ARBA" id="ARBA00022527"/>
    </source>
</evidence>
<keyword evidence="12" id="KW-0418">Kinase</keyword>
<keyword evidence="11 20" id="KW-0547">Nucleotide-binding</keyword>
<evidence type="ECO:0000259" key="22">
    <source>
        <dbReference type="PROSITE" id="PS50011"/>
    </source>
</evidence>
<dbReference type="Pfam" id="PF00069">
    <property type="entry name" value="Pkinase"/>
    <property type="match status" value="1"/>
</dbReference>
<evidence type="ECO:0000256" key="16">
    <source>
        <dbReference type="ARBA" id="ARBA00023170"/>
    </source>
</evidence>
<dbReference type="Proteomes" id="UP000306102">
    <property type="component" value="Unassembled WGS sequence"/>
</dbReference>
<organism evidence="23 24">
    <name type="scientific">Camellia sinensis var. sinensis</name>
    <name type="common">China tea</name>
    <dbReference type="NCBI Taxonomy" id="542762"/>
    <lineage>
        <taxon>Eukaryota</taxon>
        <taxon>Viridiplantae</taxon>
        <taxon>Streptophyta</taxon>
        <taxon>Embryophyta</taxon>
        <taxon>Tracheophyta</taxon>
        <taxon>Spermatophyta</taxon>
        <taxon>Magnoliopsida</taxon>
        <taxon>eudicotyledons</taxon>
        <taxon>Gunneridae</taxon>
        <taxon>Pentapetalae</taxon>
        <taxon>asterids</taxon>
        <taxon>Ericales</taxon>
        <taxon>Theaceae</taxon>
        <taxon>Camellia</taxon>
    </lineage>
</organism>
<keyword evidence="4" id="KW-0723">Serine/threonine-protein kinase</keyword>
<feature type="binding site" evidence="20">
    <location>
        <position position="675"/>
    </location>
    <ligand>
        <name>ATP</name>
        <dbReference type="ChEBI" id="CHEBI:30616"/>
    </ligand>
</feature>
<dbReference type="InterPro" id="IPR008266">
    <property type="entry name" value="Tyr_kinase_AS"/>
</dbReference>
<dbReference type="STRING" id="542762.A0A4S4EX94"/>
<dbReference type="GO" id="GO:0006952">
    <property type="term" value="P:defense response"/>
    <property type="evidence" value="ECO:0007669"/>
    <property type="project" value="UniProtKB-ARBA"/>
</dbReference>
<dbReference type="InterPro" id="IPR000719">
    <property type="entry name" value="Prot_kinase_dom"/>
</dbReference>
<dbReference type="Gene3D" id="1.10.510.10">
    <property type="entry name" value="Transferase(Phosphotransferase) domain 1"/>
    <property type="match status" value="1"/>
</dbReference>
<keyword evidence="8 21" id="KW-0812">Transmembrane</keyword>
<evidence type="ECO:0000256" key="18">
    <source>
        <dbReference type="ARBA" id="ARBA00047899"/>
    </source>
</evidence>
<dbReference type="FunFam" id="1.10.510.10:FF:000445">
    <property type="entry name" value="MDIS1-interacting receptor like kinase 2"/>
    <property type="match status" value="1"/>
</dbReference>
<dbReference type="PANTHER" id="PTHR48053">
    <property type="entry name" value="LEUCINE RICH REPEAT FAMILY PROTEIN, EXPRESSED"/>
    <property type="match status" value="1"/>
</dbReference>
<feature type="transmembrane region" description="Helical" evidence="21">
    <location>
        <begin position="12"/>
        <end position="30"/>
    </location>
</feature>
<dbReference type="GO" id="GO:0005886">
    <property type="term" value="C:plasma membrane"/>
    <property type="evidence" value="ECO:0007669"/>
    <property type="project" value="UniProtKB-SubCell"/>
</dbReference>
<evidence type="ECO:0000256" key="12">
    <source>
        <dbReference type="ARBA" id="ARBA00022777"/>
    </source>
</evidence>
<dbReference type="InterPro" id="IPR001611">
    <property type="entry name" value="Leu-rich_rpt"/>
</dbReference>
<dbReference type="InterPro" id="IPR013210">
    <property type="entry name" value="LRR_N_plant-typ"/>
</dbReference>
<dbReference type="Gene3D" id="3.30.200.20">
    <property type="entry name" value="Phosphorylase Kinase, domain 1"/>
    <property type="match status" value="1"/>
</dbReference>
<keyword evidence="5" id="KW-0597">Phosphoprotein</keyword>
<dbReference type="SUPFAM" id="SSF56112">
    <property type="entry name" value="Protein kinase-like (PK-like)"/>
    <property type="match status" value="1"/>
</dbReference>
<dbReference type="Gene3D" id="3.80.10.10">
    <property type="entry name" value="Ribonuclease Inhibitor"/>
    <property type="match status" value="3"/>
</dbReference>
<dbReference type="FunFam" id="3.80.10.10:FF:000177">
    <property type="entry name" value="Leucine-rich repeat receptor-like serine/threonine-protein kinase At1g17230"/>
    <property type="match status" value="1"/>
</dbReference>
<comment type="subcellular location">
    <subcellularLocation>
        <location evidence="1">Cell membrane</location>
    </subcellularLocation>
    <subcellularLocation>
        <location evidence="2">Membrane</location>
        <topology evidence="2">Single-pass type I membrane protein</topology>
    </subcellularLocation>
</comment>
<evidence type="ECO:0000256" key="17">
    <source>
        <dbReference type="ARBA" id="ARBA00023180"/>
    </source>
</evidence>
<dbReference type="InterPro" id="IPR003591">
    <property type="entry name" value="Leu-rich_rpt_typical-subtyp"/>
</dbReference>
<evidence type="ECO:0000256" key="5">
    <source>
        <dbReference type="ARBA" id="ARBA00022553"/>
    </source>
</evidence>
<keyword evidence="17" id="KW-0325">Glycoprotein</keyword>
<evidence type="ECO:0000256" key="7">
    <source>
        <dbReference type="ARBA" id="ARBA00022679"/>
    </source>
</evidence>
<dbReference type="InterPro" id="IPR051716">
    <property type="entry name" value="Plant_RL_S/T_kinase"/>
</dbReference>
<dbReference type="EC" id="2.7.11.1" evidence="3"/>
<feature type="transmembrane region" description="Helical" evidence="21">
    <location>
        <begin position="581"/>
        <end position="604"/>
    </location>
</feature>
<accession>A0A4S4EX94</accession>
<evidence type="ECO:0000256" key="1">
    <source>
        <dbReference type="ARBA" id="ARBA00004236"/>
    </source>
</evidence>
<dbReference type="PANTHER" id="PTHR48053:SF168">
    <property type="entry name" value="LRR RECEPTOR-LIKE KINASE FAMILY PROTEIN"/>
    <property type="match status" value="1"/>
</dbReference>
<dbReference type="AlphaFoldDB" id="A0A4S4EX94"/>
<keyword evidence="14 21" id="KW-1133">Transmembrane helix</keyword>
<evidence type="ECO:0000256" key="13">
    <source>
        <dbReference type="ARBA" id="ARBA00022840"/>
    </source>
</evidence>
<evidence type="ECO:0000256" key="15">
    <source>
        <dbReference type="ARBA" id="ARBA00023136"/>
    </source>
</evidence>
<evidence type="ECO:0000256" key="21">
    <source>
        <dbReference type="SAM" id="Phobius"/>
    </source>
</evidence>
<evidence type="ECO:0000256" key="6">
    <source>
        <dbReference type="ARBA" id="ARBA00022614"/>
    </source>
</evidence>
<evidence type="ECO:0000256" key="2">
    <source>
        <dbReference type="ARBA" id="ARBA00004479"/>
    </source>
</evidence>
<keyword evidence="13 20" id="KW-0067">ATP-binding</keyword>
<evidence type="ECO:0000313" key="23">
    <source>
        <dbReference type="EMBL" id="THG21194.1"/>
    </source>
</evidence>
<dbReference type="PROSITE" id="PS00107">
    <property type="entry name" value="PROTEIN_KINASE_ATP"/>
    <property type="match status" value="1"/>
</dbReference>
<dbReference type="InterPro" id="IPR017441">
    <property type="entry name" value="Protein_kinase_ATP_BS"/>
</dbReference>
<evidence type="ECO:0000256" key="9">
    <source>
        <dbReference type="ARBA" id="ARBA00022729"/>
    </source>
</evidence>
<keyword evidence="15 21" id="KW-0472">Membrane</keyword>
<feature type="domain" description="Protein kinase" evidence="22">
    <location>
        <begin position="646"/>
        <end position="932"/>
    </location>
</feature>
<keyword evidence="10" id="KW-0677">Repeat</keyword>
<reference evidence="23 24" key="1">
    <citation type="journal article" date="2018" name="Proc. Natl. Acad. Sci. U.S.A.">
        <title>Draft genome sequence of Camellia sinensis var. sinensis provides insights into the evolution of the tea genome and tea quality.</title>
        <authorList>
            <person name="Wei C."/>
            <person name="Yang H."/>
            <person name="Wang S."/>
            <person name="Zhao J."/>
            <person name="Liu C."/>
            <person name="Gao L."/>
            <person name="Xia E."/>
            <person name="Lu Y."/>
            <person name="Tai Y."/>
            <person name="She G."/>
            <person name="Sun J."/>
            <person name="Cao H."/>
            <person name="Tong W."/>
            <person name="Gao Q."/>
            <person name="Li Y."/>
            <person name="Deng W."/>
            <person name="Jiang X."/>
            <person name="Wang W."/>
            <person name="Chen Q."/>
            <person name="Zhang S."/>
            <person name="Li H."/>
            <person name="Wu J."/>
            <person name="Wang P."/>
            <person name="Li P."/>
            <person name="Shi C."/>
            <person name="Zheng F."/>
            <person name="Jian J."/>
            <person name="Huang B."/>
            <person name="Shan D."/>
            <person name="Shi M."/>
            <person name="Fang C."/>
            <person name="Yue Y."/>
            <person name="Li F."/>
            <person name="Li D."/>
            <person name="Wei S."/>
            <person name="Han B."/>
            <person name="Jiang C."/>
            <person name="Yin Y."/>
            <person name="Xia T."/>
            <person name="Zhang Z."/>
            <person name="Bennetzen J.L."/>
            <person name="Zhao S."/>
            <person name="Wan X."/>
        </authorList>
    </citation>
    <scope>NUCLEOTIDE SEQUENCE [LARGE SCALE GENOMIC DNA]</scope>
    <source>
        <strain evidence="24">cv. Shuchazao</strain>
        <tissue evidence="23">Leaf</tissue>
    </source>
</reference>
<proteinExistence type="predicted"/>
<dbReference type="Pfam" id="PF00560">
    <property type="entry name" value="LRR_1"/>
    <property type="match status" value="4"/>
</dbReference>
<comment type="caution">
    <text evidence="23">The sequence shown here is derived from an EMBL/GenBank/DDBJ whole genome shotgun (WGS) entry which is preliminary data.</text>
</comment>
<dbReference type="PROSITE" id="PS00109">
    <property type="entry name" value="PROTEIN_KINASE_TYR"/>
    <property type="match status" value="1"/>
</dbReference>
<keyword evidence="6" id="KW-0433">Leucine-rich repeat</keyword>
<comment type="catalytic activity">
    <reaction evidence="18">
        <text>L-threonyl-[protein] + ATP = O-phospho-L-threonyl-[protein] + ADP + H(+)</text>
        <dbReference type="Rhea" id="RHEA:46608"/>
        <dbReference type="Rhea" id="RHEA-COMP:11060"/>
        <dbReference type="Rhea" id="RHEA-COMP:11605"/>
        <dbReference type="ChEBI" id="CHEBI:15378"/>
        <dbReference type="ChEBI" id="CHEBI:30013"/>
        <dbReference type="ChEBI" id="CHEBI:30616"/>
        <dbReference type="ChEBI" id="CHEBI:61977"/>
        <dbReference type="ChEBI" id="CHEBI:456216"/>
        <dbReference type="EC" id="2.7.11.1"/>
    </reaction>
</comment>
<comment type="catalytic activity">
    <reaction evidence="19">
        <text>L-seryl-[protein] + ATP = O-phospho-L-seryl-[protein] + ADP + H(+)</text>
        <dbReference type="Rhea" id="RHEA:17989"/>
        <dbReference type="Rhea" id="RHEA-COMP:9863"/>
        <dbReference type="Rhea" id="RHEA-COMP:11604"/>
        <dbReference type="ChEBI" id="CHEBI:15378"/>
        <dbReference type="ChEBI" id="CHEBI:29999"/>
        <dbReference type="ChEBI" id="CHEBI:30616"/>
        <dbReference type="ChEBI" id="CHEBI:83421"/>
        <dbReference type="ChEBI" id="CHEBI:456216"/>
        <dbReference type="EC" id="2.7.11.1"/>
    </reaction>
</comment>
<evidence type="ECO:0000256" key="11">
    <source>
        <dbReference type="ARBA" id="ARBA00022741"/>
    </source>
</evidence>
<evidence type="ECO:0000256" key="14">
    <source>
        <dbReference type="ARBA" id="ARBA00022989"/>
    </source>
</evidence>
<dbReference type="Pfam" id="PF08263">
    <property type="entry name" value="LRRNT_2"/>
    <property type="match status" value="1"/>
</dbReference>
<dbReference type="SUPFAM" id="SSF52058">
    <property type="entry name" value="L domain-like"/>
    <property type="match status" value="1"/>
</dbReference>
<keyword evidence="7" id="KW-0808">Transferase</keyword>
<dbReference type="InterPro" id="IPR055414">
    <property type="entry name" value="LRR_R13L4/SHOC2-like"/>
</dbReference>
<dbReference type="InterPro" id="IPR032675">
    <property type="entry name" value="LRR_dom_sf"/>
</dbReference>
<dbReference type="Pfam" id="PF23598">
    <property type="entry name" value="LRR_14"/>
    <property type="match status" value="1"/>
</dbReference>
<sequence>MKLLAKRLSNKFIPLQVMFFFVIIVLALVSSSNVAAYASFGEEGTEAVALLKWKASLDNQSQSLLSSWVGSNNPCNNWVGIGCNNVGRVTSMNFTGCGLRGTLHNFNFSSFPSLLRMDFGNNSLSGTVPPHFSNLSKLIFLDLSLNHLSGTIPFEMCLLSNLNFFDMSLNQISGSIPQQIGMLSSLNDLSLHSNYLTGSIPASIGNLSSLSTRLYLNSNKLSGHIPSNIGNLRKLQVLLLFQNQLTGTIPPELNNLTFLVGFAVSQNELTGHLPRDICSGGLLRLLAANDNHIQGLIPKSLTKNCTNLYRVRLQRNELTGNLSEDFGTYPALNYIDLSYNKFYGQLSEKWGESRGLTSFRISNNNISGGIPPKLAEATHLCVLDLSSNQLVGEIPIKLASLISLFHLSLSDNKLSGKIPLEISKLYELEHLNLAANDLSGPIPKQLGDCTKLLNLNLSKNNLGEGIPFELGNLHSLQSLDLSRNLLTGEIPQKLVALKSLEILNISHNELRGSIQSTLDGMLSLTSVDISYNQLEGPLPNIKAFQEIQFEALRGNKGLCGNTAGLKACSLNKTVGNKGNKAIVWILLPFFVILFIFCAVVYSCVFHSRVRTKETELRGANNQNLFSVWSYDGKLVYNNIIDATNEFNSDHCIGEGGFGVVYKAHLLSGQVLAVKKFEVSQAGELAHLKSFESEIRALTEIRHLNIVKLYGFCSHPRHSFLVYEYLERGSLKKILSNEEEAVDFEWIKRVNVIKGVANGLSYMHHECSPPIIHRDISSKNVLLDGEYVAHISDFGTARFVKPDSYYWTSFAGTFGYAAPELAYMVEVNENCDVYSFGVLTLEVIMGNHPGSLITSLPSYSSPSWSKPIADSILLKDVLDQRLPPPRNQLMVEVVFMVKLALTCLRISPKLRPTMKQVSADLSKEKPPLQNQFYKITVGELFDDINKSTF</sequence>
<dbReference type="GO" id="GO:0005524">
    <property type="term" value="F:ATP binding"/>
    <property type="evidence" value="ECO:0007669"/>
    <property type="project" value="UniProtKB-UniRule"/>
</dbReference>
<protein>
    <recommendedName>
        <fullName evidence="3">non-specific serine/threonine protein kinase</fullName>
        <ecNumber evidence="3">2.7.11.1</ecNumber>
    </recommendedName>
</protein>
<evidence type="ECO:0000313" key="24">
    <source>
        <dbReference type="Proteomes" id="UP000306102"/>
    </source>
</evidence>
<dbReference type="GO" id="GO:0051707">
    <property type="term" value="P:response to other organism"/>
    <property type="evidence" value="ECO:0007669"/>
    <property type="project" value="UniProtKB-ARBA"/>
</dbReference>